<dbReference type="EMBL" id="SEWF01000131">
    <property type="protein sequence ID" value="RYU90430.1"/>
    <property type="molecule type" value="Genomic_DNA"/>
</dbReference>
<evidence type="ECO:0000313" key="10">
    <source>
        <dbReference type="EMBL" id="RYU94303.1"/>
    </source>
</evidence>
<keyword evidence="12" id="KW-1185">Reference proteome</keyword>
<dbReference type="NCBIfam" id="NF033545">
    <property type="entry name" value="transpos_IS630"/>
    <property type="match status" value="1"/>
</dbReference>
<dbReference type="EMBL" id="SEWF01000102">
    <property type="protein sequence ID" value="RYU91060.1"/>
    <property type="molecule type" value="Genomic_DNA"/>
</dbReference>
<evidence type="ECO:0000313" key="5">
    <source>
        <dbReference type="EMBL" id="RYU92686.1"/>
    </source>
</evidence>
<dbReference type="GO" id="GO:0003676">
    <property type="term" value="F:nucleic acid binding"/>
    <property type="evidence" value="ECO:0007669"/>
    <property type="project" value="InterPro"/>
</dbReference>
<gene>
    <name evidence="11" type="ORF">EWM59_06175</name>
    <name evidence="10" type="ORF">EWM59_17405</name>
    <name evidence="9" type="ORF">EWM59_17645</name>
    <name evidence="8" type="ORF">EWM59_19630</name>
    <name evidence="7" type="ORF">EWM59_19945</name>
    <name evidence="6" type="ORF">EWM59_24610</name>
    <name evidence="5" type="ORF">EWM59_25985</name>
    <name evidence="4" type="ORF">EWM59_27060</name>
    <name evidence="3" type="ORF">EWM59_27335</name>
</gene>
<organism evidence="5 12">
    <name type="scientific">Emticicia agri</name>
    <dbReference type="NCBI Taxonomy" id="2492393"/>
    <lineage>
        <taxon>Bacteria</taxon>
        <taxon>Pseudomonadati</taxon>
        <taxon>Bacteroidota</taxon>
        <taxon>Cytophagia</taxon>
        <taxon>Cytophagales</taxon>
        <taxon>Leadbetterellaceae</taxon>
        <taxon>Emticicia</taxon>
    </lineage>
</organism>
<reference evidence="5 12" key="1">
    <citation type="submission" date="2019-02" db="EMBL/GenBank/DDBJ databases">
        <title>Bacterial novel species Emticicia sp. 17J42-9 isolated from soil.</title>
        <authorList>
            <person name="Jung H.-Y."/>
        </authorList>
    </citation>
    <scope>NUCLEOTIDE SEQUENCE [LARGE SCALE GENOMIC DNA]</scope>
    <source>
        <strain evidence="5 12">17J42-9</strain>
    </source>
</reference>
<dbReference type="SUPFAM" id="SSF53098">
    <property type="entry name" value="Ribonuclease H-like"/>
    <property type="match status" value="1"/>
</dbReference>
<evidence type="ECO:0000313" key="6">
    <source>
        <dbReference type="EMBL" id="RYU92963.1"/>
    </source>
</evidence>
<proteinExistence type="predicted"/>
<dbReference type="EMBL" id="SEWF01000036">
    <property type="protein sequence ID" value="RYU93797.1"/>
    <property type="molecule type" value="Genomic_DNA"/>
</dbReference>
<dbReference type="EMBL" id="SEWF01000027">
    <property type="protein sequence ID" value="RYU94303.1"/>
    <property type="molecule type" value="Genomic_DNA"/>
</dbReference>
<dbReference type="EMBL" id="SEWF01000034">
    <property type="protein sequence ID" value="RYU93973.1"/>
    <property type="molecule type" value="Genomic_DNA"/>
</dbReference>
<feature type="region of interest" description="Disordered" evidence="1">
    <location>
        <begin position="1"/>
        <end position="23"/>
    </location>
</feature>
<dbReference type="InterPro" id="IPR012337">
    <property type="entry name" value="RNaseH-like_sf"/>
</dbReference>
<dbReference type="EMBL" id="SEWF01000006">
    <property type="protein sequence ID" value="RYU96733.1"/>
    <property type="molecule type" value="Genomic_DNA"/>
</dbReference>
<comment type="caution">
    <text evidence="5">The sequence shown here is derived from an EMBL/GenBank/DDBJ whole genome shotgun (WGS) entry which is preliminary data.</text>
</comment>
<feature type="domain" description="Tc1-like transposase DDE" evidence="2">
    <location>
        <begin position="83"/>
        <end position="226"/>
    </location>
</feature>
<dbReference type="EMBL" id="SEWF01000078">
    <property type="protein sequence ID" value="RYU92686.1"/>
    <property type="molecule type" value="Genomic_DNA"/>
</dbReference>
<dbReference type="Pfam" id="PF13358">
    <property type="entry name" value="DDE_3"/>
    <property type="match status" value="1"/>
</dbReference>
<feature type="compositionally biased region" description="Basic and acidic residues" evidence="1">
    <location>
        <begin position="10"/>
        <end position="23"/>
    </location>
</feature>
<evidence type="ECO:0000259" key="2">
    <source>
        <dbReference type="Pfam" id="PF13358"/>
    </source>
</evidence>
<evidence type="ECO:0000313" key="8">
    <source>
        <dbReference type="EMBL" id="RYU93973.1"/>
    </source>
</evidence>
<protein>
    <submittedName>
        <fullName evidence="5">IS630 family transposase</fullName>
    </submittedName>
</protein>
<name>A0A4Q5LSV7_9BACT</name>
<sequence length="249" mass="29424">MIGKKQSKIKPSDSEKSTSRTERSITERLLSKNIRAFFKNTCRASWKRARKSLKSKQNTSEYAYKEDCLNDLLELHQQSHIDLFYGDQAGFSLNCVVPYCWQFPDEPVYILPQKGKNINVFGLMNADGNELYTFDVKGTINADFVINSIEIFIDKIRKPTVLVIDNARIHHAKVFQEKLELWQNKGLYIFYLPAYSPHLNRIERLWRHTKYYWLKPSDYQDLETLKKALDKIWSKFGFDYQIDFSKIKI</sequence>
<dbReference type="EMBL" id="SEWF01000028">
    <property type="protein sequence ID" value="RYU94245.1"/>
    <property type="molecule type" value="Genomic_DNA"/>
</dbReference>
<dbReference type="AlphaFoldDB" id="A0A4Q5LSV7"/>
<accession>A0A4Q5LSV7</accession>
<dbReference type="Gene3D" id="3.30.420.10">
    <property type="entry name" value="Ribonuclease H-like superfamily/Ribonuclease H"/>
    <property type="match status" value="1"/>
</dbReference>
<evidence type="ECO:0000313" key="7">
    <source>
        <dbReference type="EMBL" id="RYU93797.1"/>
    </source>
</evidence>
<evidence type="ECO:0000313" key="3">
    <source>
        <dbReference type="EMBL" id="RYU90430.1"/>
    </source>
</evidence>
<dbReference type="EMBL" id="SEWF01000064">
    <property type="protein sequence ID" value="RYU92963.1"/>
    <property type="molecule type" value="Genomic_DNA"/>
</dbReference>
<dbReference type="InterPro" id="IPR036397">
    <property type="entry name" value="RNaseH_sf"/>
</dbReference>
<evidence type="ECO:0000313" key="12">
    <source>
        <dbReference type="Proteomes" id="UP000293162"/>
    </source>
</evidence>
<dbReference type="InterPro" id="IPR038717">
    <property type="entry name" value="Tc1-like_DDE_dom"/>
</dbReference>
<evidence type="ECO:0000313" key="4">
    <source>
        <dbReference type="EMBL" id="RYU91060.1"/>
    </source>
</evidence>
<evidence type="ECO:0000313" key="9">
    <source>
        <dbReference type="EMBL" id="RYU94245.1"/>
    </source>
</evidence>
<dbReference type="OrthoDB" id="64529at2"/>
<evidence type="ECO:0000313" key="11">
    <source>
        <dbReference type="EMBL" id="RYU96733.1"/>
    </source>
</evidence>
<evidence type="ECO:0000256" key="1">
    <source>
        <dbReference type="SAM" id="MobiDB-lite"/>
    </source>
</evidence>
<dbReference type="Proteomes" id="UP000293162">
    <property type="component" value="Unassembled WGS sequence"/>
</dbReference>
<dbReference type="InterPro" id="IPR047655">
    <property type="entry name" value="Transpos_IS630-like"/>
</dbReference>